<dbReference type="EMBL" id="CADEAL010001557">
    <property type="protein sequence ID" value="CAB1433355.1"/>
    <property type="molecule type" value="Genomic_DNA"/>
</dbReference>
<gene>
    <name evidence="1" type="ORF">PLEPLA_LOCUS21445</name>
</gene>
<name>A0A9N7UKX1_PLEPL</name>
<dbReference type="AlphaFoldDB" id="A0A9N7UKX1"/>
<protein>
    <submittedName>
        <fullName evidence="1">Uncharacterized protein</fullName>
    </submittedName>
</protein>
<dbReference type="Proteomes" id="UP001153269">
    <property type="component" value="Unassembled WGS sequence"/>
</dbReference>
<keyword evidence="2" id="KW-1185">Reference proteome</keyword>
<organism evidence="1 2">
    <name type="scientific">Pleuronectes platessa</name>
    <name type="common">European plaice</name>
    <dbReference type="NCBI Taxonomy" id="8262"/>
    <lineage>
        <taxon>Eukaryota</taxon>
        <taxon>Metazoa</taxon>
        <taxon>Chordata</taxon>
        <taxon>Craniata</taxon>
        <taxon>Vertebrata</taxon>
        <taxon>Euteleostomi</taxon>
        <taxon>Actinopterygii</taxon>
        <taxon>Neopterygii</taxon>
        <taxon>Teleostei</taxon>
        <taxon>Neoteleostei</taxon>
        <taxon>Acanthomorphata</taxon>
        <taxon>Carangaria</taxon>
        <taxon>Pleuronectiformes</taxon>
        <taxon>Pleuronectoidei</taxon>
        <taxon>Pleuronectidae</taxon>
        <taxon>Pleuronectes</taxon>
    </lineage>
</organism>
<comment type="caution">
    <text evidence="1">The sequence shown here is derived from an EMBL/GenBank/DDBJ whole genome shotgun (WGS) entry which is preliminary data.</text>
</comment>
<accession>A0A9N7UKX1</accession>
<reference evidence="1" key="1">
    <citation type="submission" date="2020-03" db="EMBL/GenBank/DDBJ databases">
        <authorList>
            <person name="Weist P."/>
        </authorList>
    </citation>
    <scope>NUCLEOTIDE SEQUENCE</scope>
</reference>
<sequence length="339" mass="36981">MSRPCSSFTGSCELMGRWQTGAVEPPPQLIFNRASAPLPLHPPWWMPIVLQMSQVECVRAESCCSLLFFILLSPLLHHPTTLLPSHEGLQTGDRTCLQLCGLGLGDTSGGGLSHRLVPPTHPPPPHGIRFHLERALFYFKQDDIILLRSRLFHLYIVCMCPCPSCKNLERAPPPLWDPSHQLVLGRPDLIYPRRGAWERTNRIRGTCLTNALPLSVGLSVSFFTLPICGAGGCSPLSPVRSISTQWSSTLPCWSPLQAVGLTQAGVGSSLMGPWGRVSPSMDATMGRTAFVSASQSAARSHANQQQVNKTETEKDLFLPLSGGAFVPPQFVLLSIPLTH</sequence>
<proteinExistence type="predicted"/>
<evidence type="ECO:0000313" key="2">
    <source>
        <dbReference type="Proteomes" id="UP001153269"/>
    </source>
</evidence>
<evidence type="ECO:0000313" key="1">
    <source>
        <dbReference type="EMBL" id="CAB1433355.1"/>
    </source>
</evidence>